<dbReference type="PROSITE" id="PS50931">
    <property type="entry name" value="HTH_LYSR"/>
    <property type="match status" value="1"/>
</dbReference>
<dbReference type="Gene3D" id="1.10.10.10">
    <property type="entry name" value="Winged helix-like DNA-binding domain superfamily/Winged helix DNA-binding domain"/>
    <property type="match status" value="1"/>
</dbReference>
<evidence type="ECO:0000313" key="6">
    <source>
        <dbReference type="EMBL" id="CAA6822984.1"/>
    </source>
</evidence>
<dbReference type="FunFam" id="1.10.10.10:FF:000038">
    <property type="entry name" value="Glycine cleavage system transcriptional activator"/>
    <property type="match status" value="1"/>
</dbReference>
<evidence type="ECO:0000259" key="5">
    <source>
        <dbReference type="PROSITE" id="PS50931"/>
    </source>
</evidence>
<evidence type="ECO:0000256" key="4">
    <source>
        <dbReference type="ARBA" id="ARBA00023163"/>
    </source>
</evidence>
<dbReference type="EMBL" id="CACVAY010000112">
    <property type="protein sequence ID" value="CAA6822984.1"/>
    <property type="molecule type" value="Genomic_DNA"/>
</dbReference>
<dbReference type="InterPro" id="IPR058163">
    <property type="entry name" value="LysR-type_TF_proteobact-type"/>
</dbReference>
<proteinExistence type="inferred from homology"/>
<sequence>MSQRLPPLNALRTFEAVARLNSFTRAADELHVTRAAVSHQIKNLEEYLGFTLIERHSRSISLTNAAEVALPKLREGFNNLSDAVHLMQTQGSFENINVWMAPSFASKWLVPRLNKFSKLYPGIDMRISGDAKLVDTVQEERRSMEDLFRSSDVDLIIRFGRGNHPGCKVTKLFSVEAVPLCSPKLLVDSEYPLDKPEDLQFHTLLHDDTDYEGHPSWEKWLKKANVAGVDTQRGLHFNHVSLAMEAAIDAQGVLLSIKALAKYDIKSKRLCIPFNMSIPLDATYYIIQPEAVDSNRHAIDLFVEWLIEEARLDTLDA</sequence>
<keyword evidence="4" id="KW-0804">Transcription</keyword>
<evidence type="ECO:0000256" key="1">
    <source>
        <dbReference type="ARBA" id="ARBA00009437"/>
    </source>
</evidence>
<dbReference type="Pfam" id="PF03466">
    <property type="entry name" value="LysR_substrate"/>
    <property type="match status" value="1"/>
</dbReference>
<dbReference type="Gene3D" id="3.40.190.10">
    <property type="entry name" value="Periplasmic binding protein-like II"/>
    <property type="match status" value="2"/>
</dbReference>
<protein>
    <submittedName>
        <fullName evidence="6">Transcriptional regulator, LysR family</fullName>
    </submittedName>
</protein>
<dbReference type="PANTHER" id="PTHR30537:SF26">
    <property type="entry name" value="GLYCINE CLEAVAGE SYSTEM TRANSCRIPTIONAL ACTIVATOR"/>
    <property type="match status" value="1"/>
</dbReference>
<dbReference type="InterPro" id="IPR036390">
    <property type="entry name" value="WH_DNA-bd_sf"/>
</dbReference>
<comment type="similarity">
    <text evidence="1">Belongs to the LysR transcriptional regulatory family.</text>
</comment>
<dbReference type="PANTHER" id="PTHR30537">
    <property type="entry name" value="HTH-TYPE TRANSCRIPTIONAL REGULATOR"/>
    <property type="match status" value="1"/>
</dbReference>
<gene>
    <name evidence="6" type="ORF">HELGO_WM6583</name>
</gene>
<dbReference type="CDD" id="cd08432">
    <property type="entry name" value="PBP2_GcdR_TrpI_HvrB_AmpR_like"/>
    <property type="match status" value="1"/>
</dbReference>
<dbReference type="NCBIfam" id="NF008352">
    <property type="entry name" value="PRK11139.1"/>
    <property type="match status" value="1"/>
</dbReference>
<name>A0A6S6TUB7_9GAMM</name>
<organism evidence="6">
    <name type="scientific">uncultured Thiotrichaceae bacterium</name>
    <dbReference type="NCBI Taxonomy" id="298394"/>
    <lineage>
        <taxon>Bacteria</taxon>
        <taxon>Pseudomonadati</taxon>
        <taxon>Pseudomonadota</taxon>
        <taxon>Gammaproteobacteria</taxon>
        <taxon>Thiotrichales</taxon>
        <taxon>Thiotrichaceae</taxon>
        <taxon>environmental samples</taxon>
    </lineage>
</organism>
<dbReference type="InterPro" id="IPR036388">
    <property type="entry name" value="WH-like_DNA-bd_sf"/>
</dbReference>
<dbReference type="PRINTS" id="PR00039">
    <property type="entry name" value="HTHLYSR"/>
</dbReference>
<dbReference type="SUPFAM" id="SSF46785">
    <property type="entry name" value="Winged helix' DNA-binding domain"/>
    <property type="match status" value="1"/>
</dbReference>
<dbReference type="GO" id="GO:0006351">
    <property type="term" value="P:DNA-templated transcription"/>
    <property type="evidence" value="ECO:0007669"/>
    <property type="project" value="TreeGrafter"/>
</dbReference>
<dbReference type="AlphaFoldDB" id="A0A6S6TUB7"/>
<keyword evidence="2" id="KW-0805">Transcription regulation</keyword>
<dbReference type="SUPFAM" id="SSF53850">
    <property type="entry name" value="Periplasmic binding protein-like II"/>
    <property type="match status" value="1"/>
</dbReference>
<feature type="domain" description="HTH lysR-type" evidence="5">
    <location>
        <begin position="6"/>
        <end position="63"/>
    </location>
</feature>
<accession>A0A6S6TUB7</accession>
<dbReference type="GO" id="GO:0043565">
    <property type="term" value="F:sequence-specific DNA binding"/>
    <property type="evidence" value="ECO:0007669"/>
    <property type="project" value="TreeGrafter"/>
</dbReference>
<keyword evidence="3" id="KW-0238">DNA-binding</keyword>
<dbReference type="Pfam" id="PF00126">
    <property type="entry name" value="HTH_1"/>
    <property type="match status" value="1"/>
</dbReference>
<reference evidence="6" key="1">
    <citation type="submission" date="2020-01" db="EMBL/GenBank/DDBJ databases">
        <authorList>
            <person name="Meier V. D."/>
            <person name="Meier V D."/>
        </authorList>
    </citation>
    <scope>NUCLEOTIDE SEQUENCE</scope>
    <source>
        <strain evidence="6">HLG_WM_MAG_07</strain>
    </source>
</reference>
<evidence type="ECO:0000256" key="3">
    <source>
        <dbReference type="ARBA" id="ARBA00023125"/>
    </source>
</evidence>
<dbReference type="GO" id="GO:0003700">
    <property type="term" value="F:DNA-binding transcription factor activity"/>
    <property type="evidence" value="ECO:0007669"/>
    <property type="project" value="InterPro"/>
</dbReference>
<dbReference type="InterPro" id="IPR005119">
    <property type="entry name" value="LysR_subst-bd"/>
</dbReference>
<dbReference type="InterPro" id="IPR000847">
    <property type="entry name" value="LysR_HTH_N"/>
</dbReference>
<evidence type="ECO:0000256" key="2">
    <source>
        <dbReference type="ARBA" id="ARBA00023015"/>
    </source>
</evidence>